<dbReference type="PROSITE" id="PS50109">
    <property type="entry name" value="HIS_KIN"/>
    <property type="match status" value="1"/>
</dbReference>
<evidence type="ECO:0000256" key="4">
    <source>
        <dbReference type="ARBA" id="ARBA00022553"/>
    </source>
</evidence>
<reference evidence="14 15" key="1">
    <citation type="submission" date="2019-03" db="EMBL/GenBank/DDBJ databases">
        <title>Nitrincola sp. nov. isolated from an Indian soda lake.</title>
        <authorList>
            <person name="Joshi A."/>
            <person name="Thite S.V."/>
            <person name="Joseph N."/>
            <person name="Dhotre D."/>
            <person name="Moorthy M."/>
            <person name="Shouche Y.S."/>
        </authorList>
    </citation>
    <scope>NUCLEOTIDE SEQUENCE [LARGE SCALE GENOMIC DNA]</scope>
    <source>
        <strain evidence="14 15">MEB193</strain>
    </source>
</reference>
<dbReference type="RefSeq" id="WP_149390608.1">
    <property type="nucleotide sequence ID" value="NZ_SMRS01000004.1"/>
</dbReference>
<keyword evidence="8 14" id="KW-0418">Kinase</keyword>
<keyword evidence="4" id="KW-0597">Phosphoprotein</keyword>
<keyword evidence="10 12" id="KW-1133">Transmembrane helix</keyword>
<evidence type="ECO:0000259" key="13">
    <source>
        <dbReference type="PROSITE" id="PS50109"/>
    </source>
</evidence>
<dbReference type="CDD" id="cd00082">
    <property type="entry name" value="HisKA"/>
    <property type="match status" value="1"/>
</dbReference>
<keyword evidence="11" id="KW-0902">Two-component regulatory system</keyword>
<dbReference type="GO" id="GO:0005524">
    <property type="term" value="F:ATP binding"/>
    <property type="evidence" value="ECO:0007669"/>
    <property type="project" value="UniProtKB-KW"/>
</dbReference>
<dbReference type="OrthoDB" id="9809766at2"/>
<keyword evidence="15" id="KW-1185">Reference proteome</keyword>
<comment type="subcellular location">
    <subcellularLocation>
        <location evidence="2">Membrane</location>
        <topology evidence="2">Multi-pass membrane protein</topology>
    </subcellularLocation>
</comment>
<dbReference type="Gene3D" id="1.10.287.130">
    <property type="match status" value="1"/>
</dbReference>
<dbReference type="Pfam" id="PF00512">
    <property type="entry name" value="HisKA"/>
    <property type="match status" value="1"/>
</dbReference>
<dbReference type="GO" id="GO:0005886">
    <property type="term" value="C:plasma membrane"/>
    <property type="evidence" value="ECO:0007669"/>
    <property type="project" value="TreeGrafter"/>
</dbReference>
<dbReference type="PANTHER" id="PTHR45436:SF14">
    <property type="entry name" value="SENSOR PROTEIN QSEC"/>
    <property type="match status" value="1"/>
</dbReference>
<evidence type="ECO:0000256" key="8">
    <source>
        <dbReference type="ARBA" id="ARBA00022777"/>
    </source>
</evidence>
<dbReference type="Pfam" id="PF02518">
    <property type="entry name" value="HATPase_c"/>
    <property type="match status" value="1"/>
</dbReference>
<dbReference type="InterPro" id="IPR036097">
    <property type="entry name" value="HisK_dim/P_sf"/>
</dbReference>
<dbReference type="EMBL" id="SMRS01000004">
    <property type="protein sequence ID" value="KAA0875028.1"/>
    <property type="molecule type" value="Genomic_DNA"/>
</dbReference>
<dbReference type="SMART" id="SM00388">
    <property type="entry name" value="HisKA"/>
    <property type="match status" value="1"/>
</dbReference>
<dbReference type="InterPro" id="IPR013727">
    <property type="entry name" value="2CSK_N"/>
</dbReference>
<dbReference type="AlphaFoldDB" id="A0A5A9W4M8"/>
<proteinExistence type="predicted"/>
<evidence type="ECO:0000313" key="14">
    <source>
        <dbReference type="EMBL" id="KAA0875028.1"/>
    </source>
</evidence>
<dbReference type="Pfam" id="PF08521">
    <property type="entry name" value="2CSK_N"/>
    <property type="match status" value="1"/>
</dbReference>
<keyword evidence="5" id="KW-0808">Transferase</keyword>
<dbReference type="Gene3D" id="3.30.565.10">
    <property type="entry name" value="Histidine kinase-like ATPase, C-terminal domain"/>
    <property type="match status" value="1"/>
</dbReference>
<dbReference type="PANTHER" id="PTHR45436">
    <property type="entry name" value="SENSOR HISTIDINE KINASE YKOH"/>
    <property type="match status" value="1"/>
</dbReference>
<protein>
    <recommendedName>
        <fullName evidence="3">histidine kinase</fullName>
        <ecNumber evidence="3">2.7.13.3</ecNumber>
    </recommendedName>
</protein>
<sequence>MKRWLPPKQTKSLQKQLMIRLACLLICLWLLGLVLATLVVRHVLNQSLDSALQETAERILPLAILELYNRDQLGVLQQLPALRAHDEYLTYRVLDASGQVLVHSHGAREEQFVDQFPLPQGFVNHGDYRVFITSAIRETFFIQVAEPLTARQAAILSNLLALALPLLLILPLSLFVATWLVHKVLFPLRAYGLALAQRSAVDLTPVDIADLPLELSPIVKQMNGLMERLHKALTAERYFTANAAHELRTPLATAIAQLQRLQKKLTDEEARSKADQVRSSLGELVTLTDKLLQLAKAEGSSLLVSIPQDLSSVLRMLVNEFQITLADRLVLVLPKQPVMSPVDIDAFALLVRNLLENAMKHGDPIQRIQIELKSDATLSFINQCEVVQAEQLNHLHERFYRGLSETSGSGLGLAIATALVQGMGGEIQLYSPVPGQAKGFEVRVKLPNLNAST</sequence>
<dbReference type="InterPro" id="IPR005467">
    <property type="entry name" value="His_kinase_dom"/>
</dbReference>
<evidence type="ECO:0000256" key="10">
    <source>
        <dbReference type="ARBA" id="ARBA00022989"/>
    </source>
</evidence>
<organism evidence="14 15">
    <name type="scientific">Nitrincola tapanii</name>
    <dbReference type="NCBI Taxonomy" id="1708751"/>
    <lineage>
        <taxon>Bacteria</taxon>
        <taxon>Pseudomonadati</taxon>
        <taxon>Pseudomonadota</taxon>
        <taxon>Gammaproteobacteria</taxon>
        <taxon>Oceanospirillales</taxon>
        <taxon>Oceanospirillaceae</taxon>
        <taxon>Nitrincola</taxon>
    </lineage>
</organism>
<dbReference type="SUPFAM" id="SSF55874">
    <property type="entry name" value="ATPase domain of HSP90 chaperone/DNA topoisomerase II/histidine kinase"/>
    <property type="match status" value="1"/>
</dbReference>
<dbReference type="EC" id="2.7.13.3" evidence="3"/>
<evidence type="ECO:0000313" key="15">
    <source>
        <dbReference type="Proteomes" id="UP000325302"/>
    </source>
</evidence>
<comment type="catalytic activity">
    <reaction evidence="1">
        <text>ATP + protein L-histidine = ADP + protein N-phospho-L-histidine.</text>
        <dbReference type="EC" id="2.7.13.3"/>
    </reaction>
</comment>
<keyword evidence="7" id="KW-0547">Nucleotide-binding</keyword>
<dbReference type="GO" id="GO:0000155">
    <property type="term" value="F:phosphorelay sensor kinase activity"/>
    <property type="evidence" value="ECO:0007669"/>
    <property type="project" value="InterPro"/>
</dbReference>
<dbReference type="SMART" id="SM00387">
    <property type="entry name" value="HATPase_c"/>
    <property type="match status" value="1"/>
</dbReference>
<evidence type="ECO:0000256" key="9">
    <source>
        <dbReference type="ARBA" id="ARBA00022840"/>
    </source>
</evidence>
<comment type="caution">
    <text evidence="14">The sequence shown here is derived from an EMBL/GenBank/DDBJ whole genome shotgun (WGS) entry which is preliminary data.</text>
</comment>
<evidence type="ECO:0000256" key="6">
    <source>
        <dbReference type="ARBA" id="ARBA00022692"/>
    </source>
</evidence>
<dbReference type="SUPFAM" id="SSF47384">
    <property type="entry name" value="Homodimeric domain of signal transducing histidine kinase"/>
    <property type="match status" value="1"/>
</dbReference>
<evidence type="ECO:0000256" key="3">
    <source>
        <dbReference type="ARBA" id="ARBA00012438"/>
    </source>
</evidence>
<dbReference type="InterPro" id="IPR050428">
    <property type="entry name" value="TCS_sensor_his_kinase"/>
</dbReference>
<evidence type="ECO:0000256" key="7">
    <source>
        <dbReference type="ARBA" id="ARBA00022741"/>
    </source>
</evidence>
<dbReference type="InterPro" id="IPR003661">
    <property type="entry name" value="HisK_dim/P_dom"/>
</dbReference>
<keyword evidence="6 12" id="KW-0812">Transmembrane</keyword>
<accession>A0A5A9W4M8</accession>
<dbReference type="InterPro" id="IPR003594">
    <property type="entry name" value="HATPase_dom"/>
</dbReference>
<evidence type="ECO:0000256" key="11">
    <source>
        <dbReference type="ARBA" id="ARBA00023012"/>
    </source>
</evidence>
<feature type="transmembrane region" description="Helical" evidence="12">
    <location>
        <begin position="159"/>
        <end position="181"/>
    </location>
</feature>
<evidence type="ECO:0000256" key="2">
    <source>
        <dbReference type="ARBA" id="ARBA00004141"/>
    </source>
</evidence>
<name>A0A5A9W4M8_9GAMM</name>
<dbReference type="InterPro" id="IPR036890">
    <property type="entry name" value="HATPase_C_sf"/>
</dbReference>
<feature type="domain" description="Histidine kinase" evidence="13">
    <location>
        <begin position="242"/>
        <end position="450"/>
    </location>
</feature>
<evidence type="ECO:0000256" key="12">
    <source>
        <dbReference type="SAM" id="Phobius"/>
    </source>
</evidence>
<evidence type="ECO:0000256" key="5">
    <source>
        <dbReference type="ARBA" id="ARBA00022679"/>
    </source>
</evidence>
<dbReference type="Proteomes" id="UP000325302">
    <property type="component" value="Unassembled WGS sequence"/>
</dbReference>
<keyword evidence="12" id="KW-0472">Membrane</keyword>
<gene>
    <name evidence="14" type="ORF">E1H14_06310</name>
</gene>
<keyword evidence="9" id="KW-0067">ATP-binding</keyword>
<evidence type="ECO:0000256" key="1">
    <source>
        <dbReference type="ARBA" id="ARBA00000085"/>
    </source>
</evidence>